<organism evidence="1 2">
    <name type="scientific">Pseudoalteromonas rubra</name>
    <dbReference type="NCBI Taxonomy" id="43658"/>
    <lineage>
        <taxon>Bacteria</taxon>
        <taxon>Pseudomonadati</taxon>
        <taxon>Pseudomonadota</taxon>
        <taxon>Gammaproteobacteria</taxon>
        <taxon>Alteromonadales</taxon>
        <taxon>Pseudoalteromonadaceae</taxon>
        <taxon>Pseudoalteromonas</taxon>
    </lineage>
</organism>
<proteinExistence type="predicted"/>
<evidence type="ECO:0000313" key="1">
    <source>
        <dbReference type="EMBL" id="KNC67779.1"/>
    </source>
</evidence>
<sequence length="110" mass="12367">MKKLILIILAWYPFSTLALEESSLSYINLMQVYPDYGGGDFIFTIDTPAPKCKGYWISKNSPAYDVASSMALAAYHANTKVIVFGHEEPSAKWVGSTTHFCKIYTIVYKK</sequence>
<dbReference type="Proteomes" id="UP000036850">
    <property type="component" value="Unassembled WGS sequence"/>
</dbReference>
<protein>
    <submittedName>
        <fullName evidence="1">Uncharacterized protein</fullName>
    </submittedName>
</protein>
<accession>A0A0L0ETN9</accession>
<name>A0A0L0ETN9_9GAMM</name>
<evidence type="ECO:0000313" key="2">
    <source>
        <dbReference type="Proteomes" id="UP000036850"/>
    </source>
</evidence>
<dbReference type="OrthoDB" id="6301358at2"/>
<gene>
    <name evidence="1" type="ORF">AC626_08785</name>
</gene>
<reference evidence="2" key="1">
    <citation type="submission" date="2015-07" db="EMBL/GenBank/DDBJ databases">
        <title>Draft genome sequence of a Pseudoalteromonas rubra strain, OCN096, isolated from Kaneohe Bay, Oahu, Hawaii.</title>
        <authorList>
            <person name="Beurmann S."/>
            <person name="Ushijima B."/>
            <person name="Belcaid M."/>
            <person name="Callahan S.M."/>
            <person name="Aeby G.S."/>
        </authorList>
    </citation>
    <scope>NUCLEOTIDE SEQUENCE [LARGE SCALE GENOMIC DNA]</scope>
    <source>
        <strain evidence="2">OCN096</strain>
    </source>
</reference>
<dbReference type="EMBL" id="LFZX01000050">
    <property type="protein sequence ID" value="KNC67779.1"/>
    <property type="molecule type" value="Genomic_DNA"/>
</dbReference>
<dbReference type="AlphaFoldDB" id="A0A0L0ETN9"/>
<dbReference type="PATRIC" id="fig|43658.6.peg.281"/>
<comment type="caution">
    <text evidence="1">The sequence shown here is derived from an EMBL/GenBank/DDBJ whole genome shotgun (WGS) entry which is preliminary data.</text>
</comment>